<dbReference type="Gene3D" id="3.40.50.620">
    <property type="entry name" value="HUPs"/>
    <property type="match status" value="1"/>
</dbReference>
<evidence type="ECO:0000259" key="2">
    <source>
        <dbReference type="Pfam" id="PF00582"/>
    </source>
</evidence>
<evidence type="ECO:0000313" key="4">
    <source>
        <dbReference type="Proteomes" id="UP000199199"/>
    </source>
</evidence>
<dbReference type="InterPro" id="IPR006015">
    <property type="entry name" value="Universal_stress_UspA"/>
</dbReference>
<dbReference type="InterPro" id="IPR014729">
    <property type="entry name" value="Rossmann-like_a/b/a_fold"/>
</dbReference>
<comment type="similarity">
    <text evidence="1">Belongs to the universal stress protein A family.</text>
</comment>
<dbReference type="EMBL" id="FOZS01000003">
    <property type="protein sequence ID" value="SFS87693.1"/>
    <property type="molecule type" value="Genomic_DNA"/>
</dbReference>
<name>A0A1I6TET1_9EURY</name>
<dbReference type="SUPFAM" id="SSF52402">
    <property type="entry name" value="Adenine nucleotide alpha hydrolases-like"/>
    <property type="match status" value="1"/>
</dbReference>
<protein>
    <submittedName>
        <fullName evidence="3">Nucleotide-binding universal stress protein, UspA family</fullName>
    </submittedName>
</protein>
<dbReference type="PRINTS" id="PR01438">
    <property type="entry name" value="UNVRSLSTRESS"/>
</dbReference>
<reference evidence="4" key="1">
    <citation type="submission" date="2016-10" db="EMBL/GenBank/DDBJ databases">
        <authorList>
            <person name="Varghese N."/>
            <person name="Submissions S."/>
        </authorList>
    </citation>
    <scope>NUCLEOTIDE SEQUENCE [LARGE SCALE GENOMIC DNA]</scope>
    <source>
        <strain evidence="4">DSM 22427</strain>
    </source>
</reference>
<gene>
    <name evidence="3" type="ORF">SAMN04488556_3055</name>
</gene>
<dbReference type="Proteomes" id="UP000199199">
    <property type="component" value="Unassembled WGS sequence"/>
</dbReference>
<dbReference type="PANTHER" id="PTHR46268:SF24">
    <property type="entry name" value="UNIVERSAL STRESS PROTEIN"/>
    <property type="match status" value="1"/>
</dbReference>
<dbReference type="InterPro" id="IPR006016">
    <property type="entry name" value="UspA"/>
</dbReference>
<dbReference type="CDD" id="cd00293">
    <property type="entry name" value="USP-like"/>
    <property type="match status" value="1"/>
</dbReference>
<dbReference type="PANTHER" id="PTHR46268">
    <property type="entry name" value="STRESS RESPONSE PROTEIN NHAX"/>
    <property type="match status" value="1"/>
</dbReference>
<evidence type="ECO:0000313" key="3">
    <source>
        <dbReference type="EMBL" id="SFS87693.1"/>
    </source>
</evidence>
<dbReference type="AlphaFoldDB" id="A0A1I6TET1"/>
<accession>A0A1I6TET1</accession>
<proteinExistence type="inferred from homology"/>
<dbReference type="Pfam" id="PF00582">
    <property type="entry name" value="Usp"/>
    <property type="match status" value="1"/>
</dbReference>
<evidence type="ECO:0000256" key="1">
    <source>
        <dbReference type="ARBA" id="ARBA00008791"/>
    </source>
</evidence>
<feature type="domain" description="UspA" evidence="2">
    <location>
        <begin position="55"/>
        <end position="197"/>
    </location>
</feature>
<keyword evidence="4" id="KW-1185">Reference proteome</keyword>
<organism evidence="3 4">
    <name type="scientific">Halostagnicola kamekurae</name>
    <dbReference type="NCBI Taxonomy" id="619731"/>
    <lineage>
        <taxon>Archaea</taxon>
        <taxon>Methanobacteriati</taxon>
        <taxon>Methanobacteriota</taxon>
        <taxon>Stenosarchaea group</taxon>
        <taxon>Halobacteria</taxon>
        <taxon>Halobacteriales</taxon>
        <taxon>Natrialbaceae</taxon>
        <taxon>Halostagnicola</taxon>
    </lineage>
</organism>
<sequence>MGTTSEEHTSSSQYVARLESVVPAKLNSRDRGRIEPKYPSEFLVFSNCSPGMGIHVLVPLDGSPQSWAAFDHAVATYDEGTITALHVVNPMAGVYGDYEGGGYYDAQAYDRAVERGEGFLERARTRAEDADILETTVLETTVETGPPARTIVQYIDENDVDHVVMGSHGRSGVARVLLGSVAESVTRRASVPVTVVR</sequence>